<reference evidence="1" key="1">
    <citation type="submission" date="2018-04" db="EMBL/GenBank/DDBJ databases">
        <title>Whole genome sequencing of Hypsizygus marmoreus.</title>
        <authorList>
            <person name="Choi I.-G."/>
            <person name="Min B."/>
            <person name="Kim J.-G."/>
            <person name="Kim S."/>
            <person name="Oh Y.-L."/>
            <person name="Kong W.-S."/>
            <person name="Park H."/>
            <person name="Jeong J."/>
            <person name="Song E.-S."/>
        </authorList>
    </citation>
    <scope>NUCLEOTIDE SEQUENCE [LARGE SCALE GENOMIC DNA]</scope>
    <source>
        <strain evidence="1">51987-8</strain>
    </source>
</reference>
<sequence>MPEEPVLTPVLAIYTVLQTPGTRITSRWDKTTSTIQTLIPHAGTYYNCTAECSALPCFTVPVFEVSVKPVPSKGYSDLRPLLSALPAPSPWTSTRGRSRPLDCIMT</sequence>
<comment type="caution">
    <text evidence="1">The sequence shown here is derived from an EMBL/GenBank/DDBJ whole genome shotgun (WGS) entry which is preliminary data.</text>
</comment>
<evidence type="ECO:0000313" key="2">
    <source>
        <dbReference type="Proteomes" id="UP000076154"/>
    </source>
</evidence>
<dbReference type="Proteomes" id="UP000076154">
    <property type="component" value="Unassembled WGS sequence"/>
</dbReference>
<dbReference type="InParanoid" id="A0A369JT36"/>
<evidence type="ECO:0000313" key="1">
    <source>
        <dbReference type="EMBL" id="RDB25491.1"/>
    </source>
</evidence>
<organism evidence="1 2">
    <name type="scientific">Hypsizygus marmoreus</name>
    <name type="common">White beech mushroom</name>
    <name type="synonym">Agaricus marmoreus</name>
    <dbReference type="NCBI Taxonomy" id="39966"/>
    <lineage>
        <taxon>Eukaryota</taxon>
        <taxon>Fungi</taxon>
        <taxon>Dikarya</taxon>
        <taxon>Basidiomycota</taxon>
        <taxon>Agaricomycotina</taxon>
        <taxon>Agaricomycetes</taxon>
        <taxon>Agaricomycetidae</taxon>
        <taxon>Agaricales</taxon>
        <taxon>Tricholomatineae</taxon>
        <taxon>Lyophyllaceae</taxon>
        <taxon>Hypsizygus</taxon>
    </lineage>
</organism>
<gene>
    <name evidence="1" type="ORF">Hypma_007618</name>
</gene>
<dbReference type="AlphaFoldDB" id="A0A369JT36"/>
<accession>A0A369JT36</accession>
<name>A0A369JT36_HYPMA</name>
<dbReference type="EMBL" id="LUEZ02000041">
    <property type="protein sequence ID" value="RDB25491.1"/>
    <property type="molecule type" value="Genomic_DNA"/>
</dbReference>
<protein>
    <submittedName>
        <fullName evidence="1">Uncharacterized protein</fullName>
    </submittedName>
</protein>
<keyword evidence="2" id="KW-1185">Reference proteome</keyword>
<proteinExistence type="predicted"/>